<dbReference type="Proteomes" id="UP000585474">
    <property type="component" value="Unassembled WGS sequence"/>
</dbReference>
<dbReference type="GO" id="GO:0042026">
    <property type="term" value="P:protein refolding"/>
    <property type="evidence" value="ECO:0007669"/>
    <property type="project" value="InterPro"/>
</dbReference>
<dbReference type="OrthoDB" id="1733909at2759"/>
<dbReference type="Pfam" id="PF00118">
    <property type="entry name" value="Cpn60_TCP1"/>
    <property type="match status" value="1"/>
</dbReference>
<evidence type="ECO:0000313" key="4">
    <source>
        <dbReference type="Proteomes" id="UP000585474"/>
    </source>
</evidence>
<evidence type="ECO:0000256" key="1">
    <source>
        <dbReference type="ARBA" id="ARBA00006607"/>
    </source>
</evidence>
<dbReference type="InterPro" id="IPR027410">
    <property type="entry name" value="TCP-1-like_intermed_sf"/>
</dbReference>
<protein>
    <submittedName>
        <fullName evidence="3">Heat shock protein 60-3A</fullName>
    </submittedName>
</protein>
<proteinExistence type="inferred from homology"/>
<dbReference type="GO" id="GO:0005524">
    <property type="term" value="F:ATP binding"/>
    <property type="evidence" value="ECO:0007669"/>
    <property type="project" value="InterPro"/>
</dbReference>
<dbReference type="PANTHER" id="PTHR45633">
    <property type="entry name" value="60 KDA HEAT SHOCK PROTEIN, MITOCHONDRIAL"/>
    <property type="match status" value="1"/>
</dbReference>
<dbReference type="EMBL" id="BJWL01000011">
    <property type="protein sequence ID" value="GFY97161.1"/>
    <property type="molecule type" value="Genomic_DNA"/>
</dbReference>
<keyword evidence="3" id="KW-0346">Stress response</keyword>
<comment type="similarity">
    <text evidence="1">Belongs to the chaperonin (HSP60) family.</text>
</comment>
<dbReference type="InterPro" id="IPR027413">
    <property type="entry name" value="GROEL-like_equatorial_sf"/>
</dbReference>
<comment type="caution">
    <text evidence="3">The sequence shown here is derived from an EMBL/GenBank/DDBJ whole genome shotgun (WGS) entry which is preliminary data.</text>
</comment>
<dbReference type="InterPro" id="IPR002423">
    <property type="entry name" value="Cpn60/GroEL/TCP-1"/>
</dbReference>
<accession>A0A7J0FEN5</accession>
<reference evidence="3 4" key="1">
    <citation type="submission" date="2019-07" db="EMBL/GenBank/DDBJ databases">
        <title>De Novo Assembly of kiwifruit Actinidia rufa.</title>
        <authorList>
            <person name="Sugita-Konishi S."/>
            <person name="Sato K."/>
            <person name="Mori E."/>
            <person name="Abe Y."/>
            <person name="Kisaki G."/>
            <person name="Hamano K."/>
            <person name="Suezawa K."/>
            <person name="Otani M."/>
            <person name="Fukuda T."/>
            <person name="Manabe T."/>
            <person name="Gomi K."/>
            <person name="Tabuchi M."/>
            <person name="Akimitsu K."/>
            <person name="Kataoka I."/>
        </authorList>
    </citation>
    <scope>NUCLEOTIDE SEQUENCE [LARGE SCALE GENOMIC DNA]</scope>
    <source>
        <strain evidence="4">cv. Fuchu</strain>
    </source>
</reference>
<name>A0A7J0FEN5_9ERIC</name>
<keyword evidence="4" id="KW-1185">Reference proteome</keyword>
<keyword evidence="2" id="KW-0143">Chaperone</keyword>
<dbReference type="InterPro" id="IPR001844">
    <property type="entry name" value="Cpn60/GroEL"/>
</dbReference>
<evidence type="ECO:0000256" key="2">
    <source>
        <dbReference type="ARBA" id="ARBA00023186"/>
    </source>
</evidence>
<dbReference type="SUPFAM" id="SSF48592">
    <property type="entry name" value="GroEL equatorial domain-like"/>
    <property type="match status" value="1"/>
</dbReference>
<dbReference type="GO" id="GO:0140662">
    <property type="term" value="F:ATP-dependent protein folding chaperone"/>
    <property type="evidence" value="ECO:0007669"/>
    <property type="project" value="InterPro"/>
</dbReference>
<dbReference type="SUPFAM" id="SSF54849">
    <property type="entry name" value="GroEL-intermediate domain like"/>
    <property type="match status" value="1"/>
</dbReference>
<dbReference type="AlphaFoldDB" id="A0A7J0FEN5"/>
<organism evidence="3 4">
    <name type="scientific">Actinidia rufa</name>
    <dbReference type="NCBI Taxonomy" id="165716"/>
    <lineage>
        <taxon>Eukaryota</taxon>
        <taxon>Viridiplantae</taxon>
        <taxon>Streptophyta</taxon>
        <taxon>Embryophyta</taxon>
        <taxon>Tracheophyta</taxon>
        <taxon>Spermatophyta</taxon>
        <taxon>Magnoliopsida</taxon>
        <taxon>eudicotyledons</taxon>
        <taxon>Gunneridae</taxon>
        <taxon>Pentapetalae</taxon>
        <taxon>asterids</taxon>
        <taxon>Ericales</taxon>
        <taxon>Actinidiaceae</taxon>
        <taxon>Actinidia</taxon>
    </lineage>
</organism>
<dbReference type="Gene3D" id="3.30.260.10">
    <property type="entry name" value="TCP-1-like chaperonin intermediate domain"/>
    <property type="match status" value="1"/>
</dbReference>
<gene>
    <name evidence="3" type="ORF">Acr_11g0014670</name>
</gene>
<dbReference type="Gene3D" id="1.10.560.10">
    <property type="entry name" value="GroEL-like equatorial domain"/>
    <property type="match status" value="1"/>
</dbReference>
<evidence type="ECO:0000313" key="3">
    <source>
        <dbReference type="EMBL" id="GFY97161.1"/>
    </source>
</evidence>
<sequence length="310" mass="33869">MGWMGLDLSVDDNHVDEGHSLTEEEAVNALGELFLHPNYTIPLFGCFRSIAQKIVEKAVSLLRLVPDLRLYSDSEDEIFRGIGDLENVVEVVDFYFRSGRTLVLHELALPSLQVFIFFQVGGVSEVEVGERKDRVTDALNATRAAVEEGIVPGKFIFPASKVKFILFSMTGITKQLFLIGGGIALLYATKVLENLQTENEDQKRGIQIIENALKAPTLTIVSNAGGDGPLVVGKLLEQNDVSLGYDAARGKYVNMVKVGIVDPLKVIRTALVDAASVSILLTTTEATVVDLQGEKNPLANRMPNMDDMGY</sequence>